<comment type="caution">
    <text evidence="1">The sequence shown here is derived from an EMBL/GenBank/DDBJ whole genome shotgun (WGS) entry which is preliminary data.</text>
</comment>
<accession>A0ABT4B507</accession>
<evidence type="ECO:0000313" key="1">
    <source>
        <dbReference type="EMBL" id="MCY1141573.1"/>
    </source>
</evidence>
<dbReference type="EMBL" id="JAPNTZ010000009">
    <property type="protein sequence ID" value="MCY1141573.1"/>
    <property type="molecule type" value="Genomic_DNA"/>
</dbReference>
<protein>
    <submittedName>
        <fullName evidence="1">Uncharacterized protein</fullName>
    </submittedName>
</protein>
<gene>
    <name evidence="1" type="ORF">OWR29_26545</name>
</gene>
<name>A0ABT4B507_9ACTN</name>
<organism evidence="1 2">
    <name type="scientific">Paractinoplanes pyxinae</name>
    <dbReference type="NCBI Taxonomy" id="2997416"/>
    <lineage>
        <taxon>Bacteria</taxon>
        <taxon>Bacillati</taxon>
        <taxon>Actinomycetota</taxon>
        <taxon>Actinomycetes</taxon>
        <taxon>Micromonosporales</taxon>
        <taxon>Micromonosporaceae</taxon>
        <taxon>Paractinoplanes</taxon>
    </lineage>
</organism>
<evidence type="ECO:0000313" key="2">
    <source>
        <dbReference type="Proteomes" id="UP001151002"/>
    </source>
</evidence>
<proteinExistence type="predicted"/>
<keyword evidence="2" id="KW-1185">Reference proteome</keyword>
<reference evidence="1" key="1">
    <citation type="submission" date="2022-11" db="EMBL/GenBank/DDBJ databases">
        <authorList>
            <person name="Somphong A."/>
            <person name="Phongsopitanun W."/>
        </authorList>
    </citation>
    <scope>NUCLEOTIDE SEQUENCE</scope>
    <source>
        <strain evidence="1">Pm04-4</strain>
    </source>
</reference>
<dbReference type="RefSeq" id="WP_267565965.1">
    <property type="nucleotide sequence ID" value="NZ_JAPNTZ010000009.1"/>
</dbReference>
<sequence>MTEPGSHADFAAPLFDDNPAILDLLGFDAVAEVVAKAVTAGGSIQ</sequence>
<dbReference type="Proteomes" id="UP001151002">
    <property type="component" value="Unassembled WGS sequence"/>
</dbReference>